<evidence type="ECO:0000256" key="2">
    <source>
        <dbReference type="SAM" id="Phobius"/>
    </source>
</evidence>
<keyword evidence="1" id="KW-0863">Zinc-finger</keyword>
<evidence type="ECO:0000313" key="7">
    <source>
        <dbReference type="Proteomes" id="UP000290189"/>
    </source>
</evidence>
<dbReference type="STRING" id="37360.A0A0G4IMK5"/>
<dbReference type="SMART" id="SM00184">
    <property type="entry name" value="RING"/>
    <property type="match status" value="1"/>
</dbReference>
<protein>
    <recommendedName>
        <fullName evidence="3">RING-type domain-containing protein</fullName>
    </recommendedName>
</protein>
<dbReference type="Proteomes" id="UP000290189">
    <property type="component" value="Unassembled WGS sequence"/>
</dbReference>
<keyword evidence="2" id="KW-0812">Transmembrane</keyword>
<dbReference type="OrthoDB" id="8062037at2759"/>
<dbReference type="Proteomes" id="UP000039324">
    <property type="component" value="Unassembled WGS sequence"/>
</dbReference>
<keyword evidence="5" id="KW-0496">Mitochondrion</keyword>
<dbReference type="GO" id="GO:0010182">
    <property type="term" value="P:sugar mediated signaling pathway"/>
    <property type="evidence" value="ECO:0007669"/>
    <property type="project" value="InterPro"/>
</dbReference>
<geneLocation type="mitochondrion" evidence="5"/>
<sequence length="243" mass="27489">MRVVRDALFVFAMGCCIAVVALNWSEYGTCSYPLHVWLVVHFSAFIALRVLQLAFCCAVTYPRWICQWRTMIRLSVFNVCLVYPFIWVWTVVGAFWLRASHECLPTITSVYWFVCLLVYTVSYLSIFGLIIGVALRASAPGTLVFSAEFYYTLLRLQSMDPELDLDARAGLTSAQLLDLPIESYSGTGAACTICLMELEDGADVRRLPSCDHKFHIGCIDEWLRIRSTCPNCVRQVTYKASTV</sequence>
<keyword evidence="2" id="KW-1133">Transmembrane helix</keyword>
<proteinExistence type="predicted"/>
<dbReference type="AlphaFoldDB" id="A0A0G4IMK5"/>
<dbReference type="GO" id="GO:0008270">
    <property type="term" value="F:zinc ion binding"/>
    <property type="evidence" value="ECO:0007669"/>
    <property type="project" value="UniProtKB-KW"/>
</dbReference>
<evidence type="ECO:0000313" key="4">
    <source>
        <dbReference type="EMBL" id="CEO96538.1"/>
    </source>
</evidence>
<feature type="transmembrane region" description="Helical" evidence="2">
    <location>
        <begin position="36"/>
        <end position="62"/>
    </location>
</feature>
<dbReference type="PANTHER" id="PTHR47179:SF1">
    <property type="entry name" value="E3 UBIQUITIN-PROTEIN LIGASE SIS3"/>
    <property type="match status" value="1"/>
</dbReference>
<feature type="domain" description="RING-type" evidence="3">
    <location>
        <begin position="191"/>
        <end position="232"/>
    </location>
</feature>
<dbReference type="Pfam" id="PF13639">
    <property type="entry name" value="zf-RING_2"/>
    <property type="match status" value="1"/>
</dbReference>
<keyword evidence="2" id="KW-0472">Membrane</keyword>
<dbReference type="EMBL" id="CDSF01000068">
    <property type="protein sequence ID" value="CEO96538.1"/>
    <property type="molecule type" value="Genomic_DNA"/>
</dbReference>
<dbReference type="EMBL" id="OVEO01000003">
    <property type="protein sequence ID" value="SPQ94597.1"/>
    <property type="molecule type" value="Genomic_DNA"/>
</dbReference>
<feature type="transmembrane region" description="Helical" evidence="2">
    <location>
        <begin position="7"/>
        <end position="24"/>
    </location>
</feature>
<evidence type="ECO:0000313" key="5">
    <source>
        <dbReference type="EMBL" id="SPQ94597.1"/>
    </source>
</evidence>
<reference evidence="4 6" key="1">
    <citation type="submission" date="2015-02" db="EMBL/GenBank/DDBJ databases">
        <authorList>
            <person name="Chooi Y.-H."/>
        </authorList>
    </citation>
    <scope>NUCLEOTIDE SEQUENCE [LARGE SCALE GENOMIC DNA]</scope>
    <source>
        <strain evidence="4">E3</strain>
    </source>
</reference>
<reference evidence="5 7" key="2">
    <citation type="submission" date="2018-03" db="EMBL/GenBank/DDBJ databases">
        <authorList>
            <person name="Fogelqvist J."/>
        </authorList>
    </citation>
    <scope>NUCLEOTIDE SEQUENCE [LARGE SCALE GENOMIC DNA]</scope>
</reference>
<dbReference type="InterPro" id="IPR001841">
    <property type="entry name" value="Znf_RING"/>
</dbReference>
<dbReference type="PROSITE" id="PS50089">
    <property type="entry name" value="ZF_RING_2"/>
    <property type="match status" value="1"/>
</dbReference>
<organism evidence="4 6">
    <name type="scientific">Plasmodiophora brassicae</name>
    <name type="common">Clubroot disease agent</name>
    <dbReference type="NCBI Taxonomy" id="37360"/>
    <lineage>
        <taxon>Eukaryota</taxon>
        <taxon>Sar</taxon>
        <taxon>Rhizaria</taxon>
        <taxon>Endomyxa</taxon>
        <taxon>Phytomyxea</taxon>
        <taxon>Plasmodiophorida</taxon>
        <taxon>Plasmodiophoridae</taxon>
        <taxon>Plasmodiophora</taxon>
    </lineage>
</organism>
<dbReference type="GO" id="GO:0004842">
    <property type="term" value="F:ubiquitin-protein transferase activity"/>
    <property type="evidence" value="ECO:0007669"/>
    <property type="project" value="InterPro"/>
</dbReference>
<dbReference type="OMA" id="NDIFTRW"/>
<evidence type="ECO:0000259" key="3">
    <source>
        <dbReference type="PROSITE" id="PS50089"/>
    </source>
</evidence>
<dbReference type="Gene3D" id="3.30.40.10">
    <property type="entry name" value="Zinc/RING finger domain, C3HC4 (zinc finger)"/>
    <property type="match status" value="1"/>
</dbReference>
<evidence type="ECO:0000313" key="6">
    <source>
        <dbReference type="Proteomes" id="UP000039324"/>
    </source>
</evidence>
<accession>A0A0G4IMK5</accession>
<feature type="transmembrane region" description="Helical" evidence="2">
    <location>
        <begin position="109"/>
        <end position="135"/>
    </location>
</feature>
<keyword evidence="6" id="KW-1185">Reference proteome</keyword>
<dbReference type="InterPro" id="IPR044793">
    <property type="entry name" value="SIS3"/>
</dbReference>
<name>A0A0G4IMK5_PLABS</name>
<dbReference type="SUPFAM" id="SSF57850">
    <property type="entry name" value="RING/U-box"/>
    <property type="match status" value="1"/>
</dbReference>
<dbReference type="InterPro" id="IPR013083">
    <property type="entry name" value="Znf_RING/FYVE/PHD"/>
</dbReference>
<dbReference type="PANTHER" id="PTHR47179">
    <property type="entry name" value="E3 UBIQUITIN-PROTEIN LIGASE SIS3"/>
    <property type="match status" value="1"/>
</dbReference>
<gene>
    <name evidence="4" type="ORF">PBRA_005147</name>
    <name evidence="5" type="ORF">PLBR_LOCUS1812</name>
</gene>
<feature type="transmembrane region" description="Helical" evidence="2">
    <location>
        <begin position="74"/>
        <end position="97"/>
    </location>
</feature>
<keyword evidence="1" id="KW-0479">Metal-binding</keyword>
<keyword evidence="1" id="KW-0862">Zinc</keyword>
<evidence type="ECO:0000256" key="1">
    <source>
        <dbReference type="PROSITE-ProRule" id="PRU00175"/>
    </source>
</evidence>